<evidence type="ECO:0000313" key="2">
    <source>
        <dbReference type="EMBL" id="TWT33018.1"/>
    </source>
</evidence>
<feature type="transmembrane region" description="Helical" evidence="1">
    <location>
        <begin position="77"/>
        <end position="96"/>
    </location>
</feature>
<comment type="caution">
    <text evidence="2">The sequence shown here is derived from an EMBL/GenBank/DDBJ whole genome shotgun (WGS) entry which is preliminary data.</text>
</comment>
<keyword evidence="1" id="KW-0472">Membrane</keyword>
<reference evidence="2 3" key="1">
    <citation type="submission" date="2019-02" db="EMBL/GenBank/DDBJ databases">
        <title>Deep-cultivation of Planctomycetes and their phenomic and genomic characterization uncovers novel biology.</title>
        <authorList>
            <person name="Wiegand S."/>
            <person name="Jogler M."/>
            <person name="Boedeker C."/>
            <person name="Pinto D."/>
            <person name="Vollmers J."/>
            <person name="Rivas-Marin E."/>
            <person name="Kohn T."/>
            <person name="Peeters S.H."/>
            <person name="Heuer A."/>
            <person name="Rast P."/>
            <person name="Oberbeckmann S."/>
            <person name="Bunk B."/>
            <person name="Jeske O."/>
            <person name="Meyerdierks A."/>
            <person name="Storesund J.E."/>
            <person name="Kallscheuer N."/>
            <person name="Luecker S."/>
            <person name="Lage O.M."/>
            <person name="Pohl T."/>
            <person name="Merkel B.J."/>
            <person name="Hornburger P."/>
            <person name="Mueller R.-W."/>
            <person name="Bruemmer F."/>
            <person name="Labrenz M."/>
            <person name="Spormann A.M."/>
            <person name="Op Den Camp H."/>
            <person name="Overmann J."/>
            <person name="Amann R."/>
            <person name="Jetten M.S.M."/>
            <person name="Mascher T."/>
            <person name="Medema M.H."/>
            <person name="Devos D.P."/>
            <person name="Kaster A.-K."/>
            <person name="Ovreas L."/>
            <person name="Rohde M."/>
            <person name="Galperin M.Y."/>
            <person name="Jogler C."/>
        </authorList>
    </citation>
    <scope>NUCLEOTIDE SEQUENCE [LARGE SCALE GENOMIC DNA]</scope>
    <source>
        <strain evidence="2 3">Enr8</strain>
    </source>
</reference>
<proteinExistence type="predicted"/>
<dbReference type="AlphaFoldDB" id="A0A5C5V398"/>
<name>A0A5C5V398_9BACT</name>
<dbReference type="Proteomes" id="UP000318878">
    <property type="component" value="Unassembled WGS sequence"/>
</dbReference>
<keyword evidence="1" id="KW-0812">Transmembrane</keyword>
<dbReference type="OrthoDB" id="286378at2"/>
<accession>A0A5C5V398</accession>
<evidence type="ECO:0000256" key="1">
    <source>
        <dbReference type="SAM" id="Phobius"/>
    </source>
</evidence>
<keyword evidence="3" id="KW-1185">Reference proteome</keyword>
<organism evidence="2 3">
    <name type="scientific">Blastopirellula retiformator</name>
    <dbReference type="NCBI Taxonomy" id="2527970"/>
    <lineage>
        <taxon>Bacteria</taxon>
        <taxon>Pseudomonadati</taxon>
        <taxon>Planctomycetota</taxon>
        <taxon>Planctomycetia</taxon>
        <taxon>Pirellulales</taxon>
        <taxon>Pirellulaceae</taxon>
        <taxon>Blastopirellula</taxon>
    </lineage>
</organism>
<keyword evidence="1" id="KW-1133">Transmembrane helix</keyword>
<gene>
    <name evidence="2" type="ORF">Enr8_28380</name>
</gene>
<feature type="transmembrane region" description="Helical" evidence="1">
    <location>
        <begin position="14"/>
        <end position="36"/>
    </location>
</feature>
<sequence>MQEPDEEPPPRPSIWLAMHSLVAIGGSLLFVAIVLGGLTSRLHPCEKIAFGVLAIPFALFALLQYDGTFWRRESSTLLAALLQSIAVIATFCLGSVSFEHDRLNAGIGFAVAVYCAVGVFLNLRWRDRLLVAFSRGIELSRRFQFTLLEIMTLSATICAMLAIATATARSIPPLVADHVDAASVPLDLPEGANDVSYCRRFRYGFEAEFLVDEHELEVWLQEETFPFHDETPNRQFKEIVTPETVLRAEEFSGPNTATVKAGLVSRYNDGAGSGYRVVYDRDAKRAYYSFGFD</sequence>
<protein>
    <submittedName>
        <fullName evidence="2">Uncharacterized protein</fullName>
    </submittedName>
</protein>
<dbReference type="EMBL" id="SJPF01000003">
    <property type="protein sequence ID" value="TWT33018.1"/>
    <property type="molecule type" value="Genomic_DNA"/>
</dbReference>
<evidence type="ECO:0000313" key="3">
    <source>
        <dbReference type="Proteomes" id="UP000318878"/>
    </source>
</evidence>
<feature type="transmembrane region" description="Helical" evidence="1">
    <location>
        <begin position="143"/>
        <end position="164"/>
    </location>
</feature>
<feature type="transmembrane region" description="Helical" evidence="1">
    <location>
        <begin position="48"/>
        <end position="65"/>
    </location>
</feature>
<feature type="transmembrane region" description="Helical" evidence="1">
    <location>
        <begin position="103"/>
        <end position="123"/>
    </location>
</feature>
<dbReference type="RefSeq" id="WP_146432488.1">
    <property type="nucleotide sequence ID" value="NZ_SJPF01000003.1"/>
</dbReference>